<keyword evidence="4" id="KW-1185">Reference proteome</keyword>
<dbReference type="HOGENOM" id="CLU_325177_0_0_1"/>
<evidence type="ECO:0000313" key="3">
    <source>
        <dbReference type="EMBL" id="ESX03609.1"/>
    </source>
</evidence>
<dbReference type="InterPro" id="IPR051177">
    <property type="entry name" value="CIK-Related_Protein"/>
</dbReference>
<dbReference type="InterPro" id="IPR011989">
    <property type="entry name" value="ARM-like"/>
</dbReference>
<dbReference type="SMART" id="SM00220">
    <property type="entry name" value="S_TKc"/>
    <property type="match status" value="1"/>
</dbReference>
<dbReference type="GeneID" id="25769578"/>
<dbReference type="Proteomes" id="UP000008673">
    <property type="component" value="Unassembled WGS sequence"/>
</dbReference>
<dbReference type="Gene3D" id="1.10.510.10">
    <property type="entry name" value="Transferase(Phosphotransferase) domain 1"/>
    <property type="match status" value="1"/>
</dbReference>
<dbReference type="Gene3D" id="1.25.10.10">
    <property type="entry name" value="Leucine-rich Repeat Variant"/>
    <property type="match status" value="1"/>
</dbReference>
<proteinExistence type="predicted"/>
<dbReference type="PANTHER" id="PTHR12984:SF6">
    <property type="entry name" value="SCY1-LIKE PROTEIN 2"/>
    <property type="match status" value="1"/>
</dbReference>
<feature type="region of interest" description="Disordered" evidence="1">
    <location>
        <begin position="733"/>
        <end position="777"/>
    </location>
</feature>
<organism evidence="3 4">
    <name type="scientific">Ogataea parapolymorpha (strain ATCC 26012 / BCRC 20466 / JCM 22074 / NRRL Y-7560 / DL-1)</name>
    <name type="common">Yeast</name>
    <name type="synonym">Hansenula polymorpha</name>
    <dbReference type="NCBI Taxonomy" id="871575"/>
    <lineage>
        <taxon>Eukaryota</taxon>
        <taxon>Fungi</taxon>
        <taxon>Dikarya</taxon>
        <taxon>Ascomycota</taxon>
        <taxon>Saccharomycotina</taxon>
        <taxon>Pichiomycetes</taxon>
        <taxon>Pichiales</taxon>
        <taxon>Pichiaceae</taxon>
        <taxon>Ogataea</taxon>
    </lineage>
</organism>
<dbReference type="PANTHER" id="PTHR12984">
    <property type="entry name" value="SCY1-RELATED S/T PROTEIN KINASE-LIKE"/>
    <property type="match status" value="1"/>
</dbReference>
<name>W1QLV5_OGAPD</name>
<dbReference type="Pfam" id="PF00069">
    <property type="entry name" value="Pkinase"/>
    <property type="match status" value="1"/>
</dbReference>
<feature type="compositionally biased region" description="Pro residues" evidence="1">
    <location>
        <begin position="742"/>
        <end position="752"/>
    </location>
</feature>
<dbReference type="GO" id="GO:0005524">
    <property type="term" value="F:ATP binding"/>
    <property type="evidence" value="ECO:0007669"/>
    <property type="project" value="InterPro"/>
</dbReference>
<comment type="caution">
    <text evidence="3">The sequence shown here is derived from an EMBL/GenBank/DDBJ whole genome shotgun (WGS) entry which is preliminary data.</text>
</comment>
<evidence type="ECO:0000259" key="2">
    <source>
        <dbReference type="PROSITE" id="PS50011"/>
    </source>
</evidence>
<dbReference type="KEGG" id="opa:HPODL_00103"/>
<dbReference type="InterPro" id="IPR011009">
    <property type="entry name" value="Kinase-like_dom_sf"/>
</dbReference>
<dbReference type="OrthoDB" id="79687at2759"/>
<dbReference type="SUPFAM" id="SSF56112">
    <property type="entry name" value="Protein kinase-like (PK-like)"/>
    <property type="match status" value="1"/>
</dbReference>
<feature type="domain" description="Protein kinase" evidence="2">
    <location>
        <begin position="16"/>
        <end position="311"/>
    </location>
</feature>
<reference evidence="3 4" key="1">
    <citation type="journal article" date="2013" name="BMC Genomics">
        <title>Genome sequence and analysis of methylotrophic yeast Hansenula polymorpha DL1.</title>
        <authorList>
            <person name="Ravin N.V."/>
            <person name="Eldarov M.A."/>
            <person name="Kadnikov V.V."/>
            <person name="Beletsky A.V."/>
            <person name="Schneider J."/>
            <person name="Mardanova E.S."/>
            <person name="Smekalova E.M."/>
            <person name="Zvereva M.I."/>
            <person name="Dontsova O.A."/>
            <person name="Mardanov A.V."/>
            <person name="Skryabin K.G."/>
        </authorList>
    </citation>
    <scope>NUCLEOTIDE SEQUENCE [LARGE SCALE GENOMIC DNA]</scope>
    <source>
        <strain evidence="4">ATCC 26012 / BCRC 20466 / JCM 22074 / NRRL Y-7560 / DL-1</strain>
    </source>
</reference>
<dbReference type="EMBL" id="AEOI02000001">
    <property type="protein sequence ID" value="ESX03609.1"/>
    <property type="molecule type" value="Genomic_DNA"/>
</dbReference>
<evidence type="ECO:0000256" key="1">
    <source>
        <dbReference type="SAM" id="MobiDB-lite"/>
    </source>
</evidence>
<dbReference type="eggNOG" id="KOG2137">
    <property type="taxonomic scope" value="Eukaryota"/>
</dbReference>
<dbReference type="PROSITE" id="PS50011">
    <property type="entry name" value="PROTEIN_KINASE_DOM"/>
    <property type="match status" value="1"/>
</dbReference>
<evidence type="ECO:0000313" key="4">
    <source>
        <dbReference type="Proteomes" id="UP000008673"/>
    </source>
</evidence>
<sequence length="777" mass="87426">MFKVFKGTGIESSYSISANPLFVSNNTWTIYPAKHRTTKKKVSVWQFSKKDLEARLQANGVLNRTNRSMIMDDISTVLRNYVSNLSKFKHPNFLTVIEPLEDHKNRMLFVTEYVVDDLATLNKSDLDEIIITKGLLQIASGLKFLHQSVHTVHMNLAPSSIFITENFDWKISGMQFIEVMENKVQEKYIDPLDSRLPSFLNIEFRYSSPNLLLKHNVDYINDLFSVGCLIFYLFNEGRPLLECSSSSLLEYERTFNKLKHILGSANLHHHASFNSIPRNYIDVFIRLLKETQESNKDVLMLQTPLTVDDLLASTIFNNDLIRILNVIDEFPTLSQQEKIEYLTNLTKDLSSFPRALLINKFIPVLSDLTTPLLSAKSVNEDDQKVIILASQNLLILSNQLSQLTFSDKIFPLLNKILNEQNMPSYDLLLVSNIDTIKTKLGANETDLGSKHTQLFQKLLNKLFEKSMVASNDPNTVQLQDKVLTSLSVFLNYQTYSTITTQMFPAVCQLFSTTSSLKIKNLTVNAFILMISGMKEKNLDNYIIVEKLLPLVQNTHVSNFKNANLLMNMVQLYESIFHKLNKSPATISVAKNEVDVSELIRDSIFFQLWKLTNFVSRKSDLDGLFRIIGEIESYLKKSVTAKLKETDADSSPRPAVVNHAASATAPVKPLDDFEDFQAAPSKSAPLRLQPTKQYTPPVAQAAPAATPNILSFGATSAQPQAANSQQTFAVMQPMKATRVSSPQPSPATTPAPTSPAIDWTKTMAPKLRTGAPSYDSLI</sequence>
<accession>W1QLV5</accession>
<gene>
    <name evidence="3" type="ORF">HPODL_00103</name>
</gene>
<dbReference type="RefSeq" id="XP_013937025.1">
    <property type="nucleotide sequence ID" value="XM_014081550.1"/>
</dbReference>
<dbReference type="AlphaFoldDB" id="W1QLV5"/>
<dbReference type="Gene3D" id="3.30.200.20">
    <property type="entry name" value="Phosphorylase Kinase, domain 1"/>
    <property type="match status" value="1"/>
</dbReference>
<dbReference type="GO" id="GO:0004672">
    <property type="term" value="F:protein kinase activity"/>
    <property type="evidence" value="ECO:0007669"/>
    <property type="project" value="InterPro"/>
</dbReference>
<dbReference type="InterPro" id="IPR000719">
    <property type="entry name" value="Prot_kinase_dom"/>
</dbReference>
<protein>
    <submittedName>
        <fullName evidence="3">Protein kinase-like protein SCY1</fullName>
    </submittedName>
</protein>
<dbReference type="OMA" id="MPKMTQP"/>